<keyword evidence="4 8" id="KW-0547">Nucleotide-binding</keyword>
<dbReference type="EMBL" id="SOYY01000014">
    <property type="protein sequence ID" value="KAA0712548.1"/>
    <property type="molecule type" value="Genomic_DNA"/>
</dbReference>
<evidence type="ECO:0000256" key="3">
    <source>
        <dbReference type="ARBA" id="ARBA00022679"/>
    </source>
</evidence>
<protein>
    <recommendedName>
        <fullName evidence="2">creatine kinase</fullName>
        <ecNumber evidence="2">2.7.3.2</ecNumber>
    </recommendedName>
</protein>
<feature type="domain" description="Phosphagen kinase C-terminal" evidence="10">
    <location>
        <begin position="156"/>
        <end position="428"/>
    </location>
</feature>
<gene>
    <name evidence="11" type="ORF">E1301_Tti021245</name>
</gene>
<dbReference type="GO" id="GO:0005615">
    <property type="term" value="C:extracellular space"/>
    <property type="evidence" value="ECO:0007669"/>
    <property type="project" value="TreeGrafter"/>
</dbReference>
<dbReference type="InterPro" id="IPR000749">
    <property type="entry name" value="ATP-guanido_PTrfase"/>
</dbReference>
<dbReference type="AlphaFoldDB" id="A0A5A9NSV1"/>
<evidence type="ECO:0000256" key="4">
    <source>
        <dbReference type="ARBA" id="ARBA00022741"/>
    </source>
</evidence>
<comment type="caution">
    <text evidence="11">The sequence shown here is derived from an EMBL/GenBank/DDBJ whole genome shotgun (WGS) entry which is preliminary data.</text>
</comment>
<dbReference type="SUPFAM" id="SSF55931">
    <property type="entry name" value="Glutamine synthetase/guanido kinase"/>
    <property type="match status" value="2"/>
</dbReference>
<proteinExistence type="inferred from homology"/>
<comment type="caution">
    <text evidence="8">Lacks conserved residue(s) required for the propagation of feature annotation.</text>
</comment>
<feature type="binding site" evidence="8">
    <location>
        <begin position="159"/>
        <end position="163"/>
    </location>
    <ligand>
        <name>ATP</name>
        <dbReference type="ChEBI" id="CHEBI:30616"/>
    </ligand>
</feature>
<evidence type="ECO:0000256" key="7">
    <source>
        <dbReference type="PROSITE-ProRule" id="PRU00842"/>
    </source>
</evidence>
<dbReference type="PROSITE" id="PS51510">
    <property type="entry name" value="PHOSPHAGEN_KINASE_C"/>
    <property type="match status" value="1"/>
</dbReference>
<dbReference type="PANTHER" id="PTHR11547:SF52">
    <property type="entry name" value="CREATINE KINASE"/>
    <property type="match status" value="1"/>
</dbReference>
<dbReference type="PANTHER" id="PTHR11547">
    <property type="entry name" value="ARGININE OR CREATINE KINASE"/>
    <property type="match status" value="1"/>
</dbReference>
<comment type="similarity">
    <text evidence="1 7">Belongs to the ATP:guanido phosphotransferase family.</text>
</comment>
<dbReference type="InterPro" id="IPR036802">
    <property type="entry name" value="ATP-guanido_PTrfase_N_sf"/>
</dbReference>
<dbReference type="Proteomes" id="UP000324632">
    <property type="component" value="Chromosome 14"/>
</dbReference>
<evidence type="ECO:0000256" key="6">
    <source>
        <dbReference type="ARBA" id="ARBA00022840"/>
    </source>
</evidence>
<dbReference type="InterPro" id="IPR014746">
    <property type="entry name" value="Gln_synth/guanido_kin_cat_dom"/>
</dbReference>
<keyword evidence="6 8" id="KW-0067">ATP-binding</keyword>
<dbReference type="Gene3D" id="3.30.590.10">
    <property type="entry name" value="Glutamine synthetase/guanido kinase, catalytic domain"/>
    <property type="match status" value="1"/>
</dbReference>
<dbReference type="PROSITE" id="PS51509">
    <property type="entry name" value="PHOSPHAGEN_KINASE_N"/>
    <property type="match status" value="1"/>
</dbReference>
<dbReference type="Pfam" id="PF02807">
    <property type="entry name" value="ATP-gua_PtransN"/>
    <property type="match status" value="1"/>
</dbReference>
<dbReference type="InterPro" id="IPR022414">
    <property type="entry name" value="ATP-guanido_PTrfase_cat"/>
</dbReference>
<evidence type="ECO:0000256" key="2">
    <source>
        <dbReference type="ARBA" id="ARBA00012231"/>
    </source>
</evidence>
<organism evidence="11 12">
    <name type="scientific">Triplophysa tibetana</name>
    <dbReference type="NCBI Taxonomy" id="1572043"/>
    <lineage>
        <taxon>Eukaryota</taxon>
        <taxon>Metazoa</taxon>
        <taxon>Chordata</taxon>
        <taxon>Craniata</taxon>
        <taxon>Vertebrata</taxon>
        <taxon>Euteleostomi</taxon>
        <taxon>Actinopterygii</taxon>
        <taxon>Neopterygii</taxon>
        <taxon>Teleostei</taxon>
        <taxon>Ostariophysi</taxon>
        <taxon>Cypriniformes</taxon>
        <taxon>Nemacheilidae</taxon>
        <taxon>Triplophysa</taxon>
    </lineage>
</organism>
<reference evidence="11 12" key="1">
    <citation type="journal article" date="2019" name="Mol. Ecol. Resour.">
        <title>Chromosome-level genome assembly of Triplophysa tibetana, a fish adapted to the harsh high-altitude environment of the Tibetan Plateau.</title>
        <authorList>
            <person name="Yang X."/>
            <person name="Liu H."/>
            <person name="Ma Z."/>
            <person name="Zou Y."/>
            <person name="Zou M."/>
            <person name="Mao Y."/>
            <person name="Li X."/>
            <person name="Wang H."/>
            <person name="Chen T."/>
            <person name="Wang W."/>
            <person name="Yang R."/>
        </authorList>
    </citation>
    <scope>NUCLEOTIDE SEQUENCE [LARGE SCALE GENOMIC DNA]</scope>
    <source>
        <strain evidence="11">TTIB1903HZAU</strain>
        <tissue evidence="11">Muscle</tissue>
    </source>
</reference>
<keyword evidence="5 8" id="KW-0418">Kinase</keyword>
<feature type="binding site" evidence="8">
    <location>
        <begin position="355"/>
        <end position="360"/>
    </location>
    <ligand>
        <name>ATP</name>
        <dbReference type="ChEBI" id="CHEBI:30616"/>
    </ligand>
</feature>
<keyword evidence="12" id="KW-1185">Reference proteome</keyword>
<name>A0A5A9NSV1_9TELE</name>
<feature type="domain" description="Phosphagen kinase N-terminal" evidence="9">
    <location>
        <begin position="41"/>
        <end position="128"/>
    </location>
</feature>
<accession>A0A5A9NSV1</accession>
<evidence type="ECO:0000256" key="8">
    <source>
        <dbReference type="PROSITE-ProRule" id="PRU00843"/>
    </source>
</evidence>
<keyword evidence="3 8" id="KW-0808">Transferase</keyword>
<evidence type="ECO:0000313" key="11">
    <source>
        <dbReference type="EMBL" id="KAA0712548.1"/>
    </source>
</evidence>
<evidence type="ECO:0000259" key="10">
    <source>
        <dbReference type="PROSITE" id="PS51510"/>
    </source>
</evidence>
<dbReference type="GO" id="GO:0005524">
    <property type="term" value="F:ATP binding"/>
    <property type="evidence" value="ECO:0007669"/>
    <property type="project" value="UniProtKB-UniRule"/>
</dbReference>
<feature type="binding site" evidence="8">
    <location>
        <begin position="318"/>
        <end position="322"/>
    </location>
    <ligand>
        <name>ATP</name>
        <dbReference type="ChEBI" id="CHEBI:30616"/>
    </ligand>
</feature>
<dbReference type="EC" id="2.7.3.2" evidence="2"/>
<dbReference type="Gene3D" id="1.10.135.10">
    <property type="entry name" value="ATP:guanido phosphotransferase, N-terminal domain"/>
    <property type="match status" value="1"/>
</dbReference>
<evidence type="ECO:0000313" key="12">
    <source>
        <dbReference type="Proteomes" id="UP000324632"/>
    </source>
</evidence>
<dbReference type="Pfam" id="PF00217">
    <property type="entry name" value="ATP-gua_Ptrans"/>
    <property type="match status" value="2"/>
</dbReference>
<dbReference type="InterPro" id="IPR022413">
    <property type="entry name" value="ATP-guanido_PTrfase_N"/>
</dbReference>
<dbReference type="GO" id="GO:0046314">
    <property type="term" value="P:phosphocreatine biosynthetic process"/>
    <property type="evidence" value="ECO:0007669"/>
    <property type="project" value="InterPro"/>
</dbReference>
<evidence type="ECO:0000256" key="1">
    <source>
        <dbReference type="ARBA" id="ARBA00006798"/>
    </source>
</evidence>
<evidence type="ECO:0000256" key="5">
    <source>
        <dbReference type="ARBA" id="ARBA00022777"/>
    </source>
</evidence>
<dbReference type="GO" id="GO:0004111">
    <property type="term" value="F:creatine kinase activity"/>
    <property type="evidence" value="ECO:0007669"/>
    <property type="project" value="UniProtKB-EC"/>
</dbReference>
<evidence type="ECO:0000259" key="9">
    <source>
        <dbReference type="PROSITE" id="PS51509"/>
    </source>
</evidence>
<dbReference type="SUPFAM" id="SSF48034">
    <property type="entry name" value="Guanido kinase N-terminal domain"/>
    <property type="match status" value="1"/>
</dbReference>
<sequence>MWKREKMWMIKPPTEHPKECKYRPVLESLVPRDPMSRFSLKRSSPKEEFPNLDRNYTLMGAILDLHMYTRQFNRATESGVIFDDIIRPGLEDPGLLNGPKSVGCLAGDAQSYILFCDFFDRIIESYHGYRVTSDAVQESDFNYDNLKGGDYFDEDYVLSCEVSAGRAVDDFCFPVHCSRGERRNLLALAQTVLEQLSEDLPGTFHSIEELSCESEERRVVMDSPPSSLIKTGVARDWPDGRALWLSKDGSLAIWVNMEEHLKLVSFRSDGNLQEAFKCVCINLMKTEILYKKLRHPFIWKHHLGWVVSSPAEVGTGLKTSVTVKLLHLAENKRLKDILDRLRLRMEETACDLSVCLYDDDRRKRALVSGYVTVIPNLNATEALQPWLDRGCPGIYNISNLQTIGFNEVELTQLVVDGVKLIIRMEKRLENKSSIEDLVPTKK</sequence>